<feature type="domain" description="Plastocyanin-like" evidence="6">
    <location>
        <begin position="179"/>
        <end position="244"/>
    </location>
</feature>
<evidence type="ECO:0000256" key="2">
    <source>
        <dbReference type="ARBA" id="ARBA00022723"/>
    </source>
</evidence>
<evidence type="ECO:0000313" key="8">
    <source>
        <dbReference type="Proteomes" id="UP000295345"/>
    </source>
</evidence>
<proteinExistence type="inferred from homology"/>
<accession>A0A4R4SZA6</accession>
<dbReference type="GO" id="GO:0005507">
    <property type="term" value="F:copper ion binding"/>
    <property type="evidence" value="ECO:0007669"/>
    <property type="project" value="InterPro"/>
</dbReference>
<dbReference type="PROSITE" id="PS00079">
    <property type="entry name" value="MULTICOPPER_OXIDASE1"/>
    <property type="match status" value="1"/>
</dbReference>
<dbReference type="Pfam" id="PF07731">
    <property type="entry name" value="Cu-oxidase_2"/>
    <property type="match status" value="1"/>
</dbReference>
<feature type="domain" description="Plastocyanin-like" evidence="6">
    <location>
        <begin position="98"/>
        <end position="132"/>
    </location>
</feature>
<keyword evidence="8" id="KW-1185">Reference proteome</keyword>
<dbReference type="Pfam" id="PF07732">
    <property type="entry name" value="Cu-oxidase_3"/>
    <property type="match status" value="2"/>
</dbReference>
<evidence type="ECO:0000259" key="5">
    <source>
        <dbReference type="Pfam" id="PF07731"/>
    </source>
</evidence>
<dbReference type="InterPro" id="IPR033138">
    <property type="entry name" value="Cu_oxidase_CS"/>
</dbReference>
<feature type="region of interest" description="Disordered" evidence="4">
    <location>
        <begin position="1"/>
        <end position="58"/>
    </location>
</feature>
<dbReference type="GO" id="GO:0016491">
    <property type="term" value="F:oxidoreductase activity"/>
    <property type="evidence" value="ECO:0007669"/>
    <property type="project" value="UniProtKB-KW"/>
</dbReference>
<dbReference type="InterPro" id="IPR008972">
    <property type="entry name" value="Cupredoxin"/>
</dbReference>
<keyword evidence="2" id="KW-0479">Metal-binding</keyword>
<evidence type="ECO:0000256" key="4">
    <source>
        <dbReference type="SAM" id="MobiDB-lite"/>
    </source>
</evidence>
<dbReference type="PANTHER" id="PTHR48267">
    <property type="entry name" value="CUPREDOXIN SUPERFAMILY PROTEIN"/>
    <property type="match status" value="1"/>
</dbReference>
<reference evidence="7 8" key="1">
    <citation type="submission" date="2019-03" db="EMBL/GenBank/DDBJ databases">
        <title>Draft genome sequences of novel Actinobacteria.</title>
        <authorList>
            <person name="Sahin N."/>
            <person name="Ay H."/>
            <person name="Saygin H."/>
        </authorList>
    </citation>
    <scope>NUCLEOTIDE SEQUENCE [LARGE SCALE GENOMIC DNA]</scope>
    <source>
        <strain evidence="7 8">DSM 41900</strain>
    </source>
</reference>
<protein>
    <submittedName>
        <fullName evidence="7">Phenoxazinone synthase</fullName>
    </submittedName>
</protein>
<dbReference type="OrthoDB" id="345021at2"/>
<name>A0A4R4SZA6_9ACTN</name>
<feature type="compositionally biased region" description="Basic and acidic residues" evidence="4">
    <location>
        <begin position="26"/>
        <end position="35"/>
    </location>
</feature>
<dbReference type="InterPro" id="IPR045087">
    <property type="entry name" value="Cu-oxidase_fam"/>
</dbReference>
<dbReference type="CDD" id="cd13844">
    <property type="entry name" value="CuRO_1_BOD_CotA_like"/>
    <property type="match status" value="1"/>
</dbReference>
<dbReference type="InterPro" id="IPR002355">
    <property type="entry name" value="Cu_oxidase_Cu_BS"/>
</dbReference>
<organism evidence="7 8">
    <name type="scientific">Streptomyces hainanensis</name>
    <dbReference type="NCBI Taxonomy" id="402648"/>
    <lineage>
        <taxon>Bacteria</taxon>
        <taxon>Bacillati</taxon>
        <taxon>Actinomycetota</taxon>
        <taxon>Actinomycetes</taxon>
        <taxon>Kitasatosporales</taxon>
        <taxon>Streptomycetaceae</taxon>
        <taxon>Streptomyces</taxon>
    </lineage>
</organism>
<evidence type="ECO:0000313" key="7">
    <source>
        <dbReference type="EMBL" id="TDC67519.1"/>
    </source>
</evidence>
<dbReference type="Gene3D" id="2.60.40.420">
    <property type="entry name" value="Cupredoxins - blue copper proteins"/>
    <property type="match status" value="3"/>
</dbReference>
<comment type="similarity">
    <text evidence="1">Belongs to the multicopper oxidase family.</text>
</comment>
<feature type="domain" description="Plastocyanin-like" evidence="5">
    <location>
        <begin position="513"/>
        <end position="639"/>
    </location>
</feature>
<evidence type="ECO:0000259" key="6">
    <source>
        <dbReference type="Pfam" id="PF07732"/>
    </source>
</evidence>
<dbReference type="InterPro" id="IPR011707">
    <property type="entry name" value="Cu-oxidase-like_N"/>
</dbReference>
<evidence type="ECO:0000256" key="1">
    <source>
        <dbReference type="ARBA" id="ARBA00010609"/>
    </source>
</evidence>
<dbReference type="PANTHER" id="PTHR48267:SF1">
    <property type="entry name" value="BILIRUBIN OXIDASE"/>
    <property type="match status" value="1"/>
</dbReference>
<dbReference type="Proteomes" id="UP000295345">
    <property type="component" value="Unassembled WGS sequence"/>
</dbReference>
<dbReference type="PROSITE" id="PS00080">
    <property type="entry name" value="MULTICOPPER_OXIDASE2"/>
    <property type="match status" value="1"/>
</dbReference>
<dbReference type="InterPro" id="IPR011706">
    <property type="entry name" value="Cu-oxidase_C"/>
</dbReference>
<gene>
    <name evidence="7" type="ORF">E1283_28785</name>
</gene>
<dbReference type="EMBL" id="SMKI01000419">
    <property type="protein sequence ID" value="TDC67519.1"/>
    <property type="molecule type" value="Genomic_DNA"/>
</dbReference>
<comment type="caution">
    <text evidence="7">The sequence shown here is derived from an EMBL/GenBank/DDBJ whole genome shotgun (WGS) entry which is preliminary data.</text>
</comment>
<sequence length="655" mass="71963">MGSETSAPPASTGRRLGGARGGYHVNDQHTTDHTNNDPSDNGTGSGIGSDAERLGGLTPFLDPLRVPPVLRPGRGGQGEAVTVELEAAWVRMHSQMAPTLVWAYDGHYPGPTFEVRRGQRIRVAWANRLTGEFPVLAGIAPLTVRQGEVSVPSTAVPGAGEGFEEVKEVADLPGWSVTHLHGAVTGGGNDGWTENAVSHGDAQLSEYPNDQRSGTLWYHDHAMHITRWNVFAGLAGMYLVRDDEEAALRLPAGRYEIPLVLSDRNFVVDAEGRPTGEQLHKVQRLPTPNPETDQPVTLPFSGPYTLVNGVVWPHLAVEPRWYRFRLLNAANARIFNLALIDEEGRLVRGAVKQIGTDAGLLPAPVPVDFEGPLERLTVAPAERMDLLIDFSALHGRRLRLVNVEDGVPGEPDPANNVPFPQVMEFRVGSRPVRDRFTLPEVVSGSFRELTHDIPHEHRLVVLTPPGTVGGGGHPEIWEMAEVDAASVEIPSDGIIQVTGAEGTTRTYRRVARRYDDTLNFKVEHGDYEQWSFLNLNGPTHPMHIHLTAFQLMGRDPYLTAGFDPRLGGTRTPVVFDTSPGAAVPVEPNERGWKDVIRVPRNQMVRVLGPYEGAQGRFMYHCHLLEHEDMGMMRAFTVVPPEVLVFDHHRGDHGDH</sequence>
<keyword evidence="3" id="KW-0560">Oxidoreductase</keyword>
<dbReference type="SUPFAM" id="SSF49503">
    <property type="entry name" value="Cupredoxins"/>
    <property type="match status" value="3"/>
</dbReference>
<dbReference type="AlphaFoldDB" id="A0A4R4SZA6"/>
<evidence type="ECO:0000256" key="3">
    <source>
        <dbReference type="ARBA" id="ARBA00023002"/>
    </source>
</evidence>